<dbReference type="PANTHER" id="PTHR31081">
    <property type="entry name" value="UREIDE PERMEASE 1-RELATED-RELATED"/>
    <property type="match status" value="1"/>
</dbReference>
<dbReference type="OrthoDB" id="1910534at2759"/>
<feature type="transmembrane region" description="Helical" evidence="9">
    <location>
        <begin position="42"/>
        <end position="61"/>
    </location>
</feature>
<feature type="transmembrane region" description="Helical" evidence="9">
    <location>
        <begin position="320"/>
        <end position="338"/>
    </location>
</feature>
<keyword evidence="11" id="KW-1185">Reference proteome</keyword>
<name>A0A9Q0QV25_9MAGN</name>
<feature type="transmembrane region" description="Helical" evidence="9">
    <location>
        <begin position="6"/>
        <end position="30"/>
    </location>
</feature>
<proteinExistence type="inferred from homology"/>
<keyword evidence="7 9" id="KW-1133">Transmembrane helix</keyword>
<dbReference type="GO" id="GO:0015505">
    <property type="term" value="F:uracil:monoatomic cation symporter activity"/>
    <property type="evidence" value="ECO:0007669"/>
    <property type="project" value="TreeGrafter"/>
</dbReference>
<accession>A0A9Q0QV25</accession>
<comment type="subcellular location">
    <subcellularLocation>
        <location evidence="1">Membrane</location>
        <topology evidence="1">Multi-pass membrane protein</topology>
    </subcellularLocation>
</comment>
<evidence type="ECO:0000256" key="9">
    <source>
        <dbReference type="SAM" id="Phobius"/>
    </source>
</evidence>
<keyword evidence="8 9" id="KW-0472">Membrane</keyword>
<evidence type="ECO:0000313" key="11">
    <source>
        <dbReference type="Proteomes" id="UP001141806"/>
    </source>
</evidence>
<evidence type="ECO:0000256" key="1">
    <source>
        <dbReference type="ARBA" id="ARBA00004141"/>
    </source>
</evidence>
<feature type="transmembrane region" description="Helical" evidence="9">
    <location>
        <begin position="277"/>
        <end position="299"/>
    </location>
</feature>
<keyword evidence="6" id="KW-0067">ATP-binding</keyword>
<evidence type="ECO:0000256" key="2">
    <source>
        <dbReference type="ARBA" id="ARBA00005931"/>
    </source>
</evidence>
<feature type="transmembrane region" description="Helical" evidence="9">
    <location>
        <begin position="142"/>
        <end position="162"/>
    </location>
</feature>
<gene>
    <name evidence="10" type="ORF">NE237_006324</name>
</gene>
<dbReference type="EMBL" id="JAMYWD010000004">
    <property type="protein sequence ID" value="KAJ4973150.1"/>
    <property type="molecule type" value="Genomic_DNA"/>
</dbReference>
<dbReference type="AlphaFoldDB" id="A0A9Q0QV25"/>
<evidence type="ECO:0000256" key="8">
    <source>
        <dbReference type="ARBA" id="ARBA00023136"/>
    </source>
</evidence>
<evidence type="ECO:0000256" key="4">
    <source>
        <dbReference type="ARBA" id="ARBA00022692"/>
    </source>
</evidence>
<dbReference type="PANTHER" id="PTHR31081:SF5">
    <property type="entry name" value="UREIDE PERMEASE 1-RELATED"/>
    <property type="match status" value="1"/>
</dbReference>
<evidence type="ECO:0008006" key="12">
    <source>
        <dbReference type="Google" id="ProtNLM"/>
    </source>
</evidence>
<feature type="transmembrane region" description="Helical" evidence="9">
    <location>
        <begin position="105"/>
        <end position="130"/>
    </location>
</feature>
<reference evidence="10" key="1">
    <citation type="journal article" date="2023" name="Plant J.">
        <title>The genome of the king protea, Protea cynaroides.</title>
        <authorList>
            <person name="Chang J."/>
            <person name="Duong T.A."/>
            <person name="Schoeman C."/>
            <person name="Ma X."/>
            <person name="Roodt D."/>
            <person name="Barker N."/>
            <person name="Li Z."/>
            <person name="Van de Peer Y."/>
            <person name="Mizrachi E."/>
        </authorList>
    </citation>
    <scope>NUCLEOTIDE SEQUENCE</scope>
    <source>
        <tissue evidence="10">Young leaves</tissue>
    </source>
</reference>
<sequence length="403" mass="44133">MYLVESKAGAIACMMLSLFCLGTFPAVMTLLERRGRLPQHTYLDYSITNFLIAVIIAFTFGQIGPSTPDTPNFITQLSQDNLPSVLFAMVGGIFLSIGNLSKQYAWAFIGVPVTEVLASSITVVIGTTLNYFLDDRINKAQILFPGVGCFLIAVFLGSAVYYSNSVDNKIKLHENLEGYKDEKGTNKEFKELSLNKGDVENGSISVKKPKAGTADFLIEVENRRSIKVYGKSILVGYSIIFFSGSCLSLFSPAFNLATNDQWHTMKAGVPHLVVYTAFFYFSISCIILGVSLNICFLYRPVLNTPRTTFKAYLNDWNGRPWALLAGILCGCGNALQFMGGQAAGYAASDSVQALPLVSTFWGILLFGEYRKSSKRTYTLLVGMLVMFIVSVALLAASSGQRKT</sequence>
<dbReference type="GO" id="GO:0005524">
    <property type="term" value="F:ATP binding"/>
    <property type="evidence" value="ECO:0007669"/>
    <property type="project" value="UniProtKB-KW"/>
</dbReference>
<dbReference type="GO" id="GO:0016020">
    <property type="term" value="C:membrane"/>
    <property type="evidence" value="ECO:0007669"/>
    <property type="project" value="UniProtKB-SubCell"/>
</dbReference>
<evidence type="ECO:0000256" key="6">
    <source>
        <dbReference type="ARBA" id="ARBA00022840"/>
    </source>
</evidence>
<feature type="transmembrane region" description="Helical" evidence="9">
    <location>
        <begin position="379"/>
        <end position="397"/>
    </location>
</feature>
<dbReference type="Pfam" id="PF07168">
    <property type="entry name" value="Ureide_permease"/>
    <property type="match status" value="1"/>
</dbReference>
<evidence type="ECO:0000256" key="5">
    <source>
        <dbReference type="ARBA" id="ARBA00022741"/>
    </source>
</evidence>
<keyword evidence="3" id="KW-0813">Transport</keyword>
<feature type="transmembrane region" description="Helical" evidence="9">
    <location>
        <begin position="81"/>
        <end position="98"/>
    </location>
</feature>
<keyword evidence="5" id="KW-0547">Nucleotide-binding</keyword>
<feature type="transmembrane region" description="Helical" evidence="9">
    <location>
        <begin position="350"/>
        <end position="367"/>
    </location>
</feature>
<evidence type="ECO:0000313" key="10">
    <source>
        <dbReference type="EMBL" id="KAJ4973150.1"/>
    </source>
</evidence>
<feature type="transmembrane region" description="Helical" evidence="9">
    <location>
        <begin position="233"/>
        <end position="257"/>
    </location>
</feature>
<organism evidence="10 11">
    <name type="scientific">Protea cynaroides</name>
    <dbReference type="NCBI Taxonomy" id="273540"/>
    <lineage>
        <taxon>Eukaryota</taxon>
        <taxon>Viridiplantae</taxon>
        <taxon>Streptophyta</taxon>
        <taxon>Embryophyta</taxon>
        <taxon>Tracheophyta</taxon>
        <taxon>Spermatophyta</taxon>
        <taxon>Magnoliopsida</taxon>
        <taxon>Proteales</taxon>
        <taxon>Proteaceae</taxon>
        <taxon>Protea</taxon>
    </lineage>
</organism>
<dbReference type="InterPro" id="IPR009834">
    <property type="entry name" value="Ureide_permease"/>
</dbReference>
<protein>
    <recommendedName>
        <fullName evidence="12">Ureide permease</fullName>
    </recommendedName>
</protein>
<dbReference type="GO" id="GO:0005274">
    <property type="term" value="F:allantoin:proton symporter activity"/>
    <property type="evidence" value="ECO:0007669"/>
    <property type="project" value="TreeGrafter"/>
</dbReference>
<evidence type="ECO:0000256" key="3">
    <source>
        <dbReference type="ARBA" id="ARBA00022448"/>
    </source>
</evidence>
<dbReference type="InterPro" id="IPR030189">
    <property type="entry name" value="UPS_plant"/>
</dbReference>
<keyword evidence="4 9" id="KW-0812">Transmembrane</keyword>
<comment type="caution">
    <text evidence="10">The sequence shown here is derived from an EMBL/GenBank/DDBJ whole genome shotgun (WGS) entry which is preliminary data.</text>
</comment>
<evidence type="ECO:0000256" key="7">
    <source>
        <dbReference type="ARBA" id="ARBA00022989"/>
    </source>
</evidence>
<comment type="similarity">
    <text evidence="2">Belongs to the plant ureide permease (TC 2.A.7.19) family.</text>
</comment>
<dbReference type="Proteomes" id="UP001141806">
    <property type="component" value="Unassembled WGS sequence"/>
</dbReference>